<comment type="similarity">
    <text evidence="2">Belongs to the protein kinase superfamily. CAMK Ser/Thr protein kinase family. CHEK2 subfamily.</text>
</comment>
<dbReference type="GO" id="GO:0004674">
    <property type="term" value="F:protein serine/threonine kinase activity"/>
    <property type="evidence" value="ECO:0007669"/>
    <property type="project" value="InterPro"/>
</dbReference>
<feature type="region of interest" description="Disordered" evidence="10">
    <location>
        <begin position="1"/>
        <end position="25"/>
    </location>
</feature>
<feature type="compositionally biased region" description="Low complexity" evidence="10">
    <location>
        <begin position="1202"/>
        <end position="1218"/>
    </location>
</feature>
<feature type="region of interest" description="Disordered" evidence="10">
    <location>
        <begin position="701"/>
        <end position="761"/>
    </location>
</feature>
<evidence type="ECO:0000256" key="6">
    <source>
        <dbReference type="ARBA" id="ARBA00023006"/>
    </source>
</evidence>
<keyword evidence="6" id="KW-0072">Autophagy</keyword>
<evidence type="ECO:0000256" key="9">
    <source>
        <dbReference type="SAM" id="Coils"/>
    </source>
</evidence>
<dbReference type="InterPro" id="IPR011009">
    <property type="entry name" value="Kinase-like_dom_sf"/>
</dbReference>
<keyword evidence="13" id="KW-0808">Transferase</keyword>
<dbReference type="PROSITE" id="PS50006">
    <property type="entry name" value="FHA_DOMAIN"/>
    <property type="match status" value="1"/>
</dbReference>
<dbReference type="AlphaFoldDB" id="A0AAN9ULD8"/>
<dbReference type="SMART" id="SM00220">
    <property type="entry name" value="S_TKc"/>
    <property type="match status" value="1"/>
</dbReference>
<dbReference type="PROSITE" id="PS50011">
    <property type="entry name" value="PROTEIN_KINASE_DOM"/>
    <property type="match status" value="1"/>
</dbReference>
<dbReference type="Proteomes" id="UP001320245">
    <property type="component" value="Unassembled WGS sequence"/>
</dbReference>
<dbReference type="GO" id="GO:0005524">
    <property type="term" value="F:ATP binding"/>
    <property type="evidence" value="ECO:0007669"/>
    <property type="project" value="UniProtKB-UniRule"/>
</dbReference>
<dbReference type="PANTHER" id="PTHR24348">
    <property type="entry name" value="SERINE/THREONINE-PROTEIN KINASE UNC-51-RELATED"/>
    <property type="match status" value="1"/>
</dbReference>
<evidence type="ECO:0000256" key="7">
    <source>
        <dbReference type="ARBA" id="ARBA00030237"/>
    </source>
</evidence>
<comment type="subcellular location">
    <subcellularLocation>
        <location evidence="1">Preautophagosomal structure membrane</location>
        <topology evidence="1">Peripheral membrane protein</topology>
    </subcellularLocation>
</comment>
<dbReference type="InterPro" id="IPR017441">
    <property type="entry name" value="Protein_kinase_ATP_BS"/>
</dbReference>
<evidence type="ECO:0000313" key="13">
    <source>
        <dbReference type="EMBL" id="KAK7745493.1"/>
    </source>
</evidence>
<feature type="compositionally biased region" description="Polar residues" evidence="10">
    <location>
        <begin position="708"/>
        <end position="719"/>
    </location>
</feature>
<protein>
    <recommendedName>
        <fullName evidence="7">Autophagy-related protein 1</fullName>
    </recommendedName>
</protein>
<dbReference type="PROSITE" id="PS00107">
    <property type="entry name" value="PROTEIN_KINASE_ATP"/>
    <property type="match status" value="1"/>
</dbReference>
<feature type="compositionally biased region" description="Polar residues" evidence="10">
    <location>
        <begin position="731"/>
        <end position="750"/>
    </location>
</feature>
<accession>A0AAN9ULD8</accession>
<keyword evidence="14" id="KW-1185">Reference proteome</keyword>
<keyword evidence="3" id="KW-0813">Transport</keyword>
<feature type="region of interest" description="Disordered" evidence="10">
    <location>
        <begin position="221"/>
        <end position="251"/>
    </location>
</feature>
<evidence type="ECO:0000256" key="5">
    <source>
        <dbReference type="ARBA" id="ARBA00022840"/>
    </source>
</evidence>
<dbReference type="GO" id="GO:0006914">
    <property type="term" value="P:autophagy"/>
    <property type="evidence" value="ECO:0007669"/>
    <property type="project" value="UniProtKB-KW"/>
</dbReference>
<evidence type="ECO:0000313" key="14">
    <source>
        <dbReference type="Proteomes" id="UP001320245"/>
    </source>
</evidence>
<feature type="region of interest" description="Disordered" evidence="10">
    <location>
        <begin position="1201"/>
        <end position="1225"/>
    </location>
</feature>
<evidence type="ECO:0000256" key="2">
    <source>
        <dbReference type="ARBA" id="ARBA00005575"/>
    </source>
</evidence>
<evidence type="ECO:0000256" key="1">
    <source>
        <dbReference type="ARBA" id="ARBA00004623"/>
    </source>
</evidence>
<keyword evidence="4 8" id="KW-0547">Nucleotide-binding</keyword>
<comment type="caution">
    <text evidence="13">The sequence shown here is derived from an EMBL/GenBank/DDBJ whole genome shotgun (WGS) entry which is preliminary data.</text>
</comment>
<dbReference type="GO" id="GO:0010506">
    <property type="term" value="P:regulation of autophagy"/>
    <property type="evidence" value="ECO:0007669"/>
    <property type="project" value="InterPro"/>
</dbReference>
<dbReference type="GO" id="GO:0034045">
    <property type="term" value="C:phagophore assembly site membrane"/>
    <property type="evidence" value="ECO:0007669"/>
    <property type="project" value="UniProtKB-SubCell"/>
</dbReference>
<name>A0AAN9ULD8_9PEZI</name>
<feature type="compositionally biased region" description="Acidic residues" evidence="10">
    <location>
        <begin position="635"/>
        <end position="644"/>
    </location>
</feature>
<feature type="domain" description="Protein kinase" evidence="12">
    <location>
        <begin position="297"/>
        <end position="582"/>
    </location>
</feature>
<dbReference type="FunFam" id="3.30.200.20:FF:000470">
    <property type="entry name" value="Serine/threonine-protein kinase RAD53"/>
    <property type="match status" value="1"/>
</dbReference>
<sequence>MDPQALNTQTTQQATQDVIDPRRLGKQNSGFSDDEFADIICLLIPQSDGARAELREMALLTAQHIVEAEDAAHPNLPNLPRAFGDHYLVLRLSAQVKDPSKGFTFGRNAKCDICFQNDPLRRLSNIHFRIYLNEYGVLMLEDCSVNGTIVDDTLLKGKPGDKAKAAELKLDKQRTISHGSIIKVLMFKSSEDLVFMVHIPHREGGYEATYRQNLTRYMSHPRQPRLQNDPVDPSRTITPGPGGHDDTVTDHDKVDLFPVDEARRTTARARPRLRFPDDTTQESSPGPPVEWHGSSKYNRVGRIGKGAFATVYKVTDKYNGRPFAAKELDKRKFIKNGVLDQKVENEMIIMRRVKHPNIVQYIEHIDWNDRLMIIIMEYVEFGDLGSLISNNSPLLEDIVQQMASQMLSALAYLHANNITHRDVKPDNILCESHRPFVVKLTDFGLSKMVDTNQTFLKTFCGTLLYCAPEVYNEFAEYDEYGHRHPRNRQRRRPIAQRYDHAVDIWSLGGVLYYALSGDPPFPATNGISHTELLYQIMTKPLNTLPLQKMRISDEGIDFLLRMLQRRPEQRATIEELRSHPWLAGTEFSQQSNKDDVDEELQKEASQLSLGDNDSAERGGNDLDESFSSEQRGTDEDNEAQSEDYESQKENYTFGPIDQHHPRLFGEVNASALGSAGMIPPTHLNLPDSAASLDRTEILETEIKDSFGSEESTPRQNRMSQPMPHAALPLALTQNSSRSPSRSVDDLNNATFDPESQDLGGADTQLENLNMKSLAPSDARFLLSSFNTSKRKPPSYDTSDEFDNTPRARPPTKRIRPGSLFDDAMSCEEETEWGLYAQIPPLSRVNSGRQIDKPVHKSIYWDPRERRSWHLKYPEMTQLQHDAFSSAAKSRGEEFAPGQSRLWNLAMKHFPPADGRTPSPELGCSASDLASRSFSGRSDVSSEYSEASVGIGGDDMATISPSTSSIVGPARVDSLPNRVVASLESTEGSVVSDISIPINQAMVSWGRAAENTHIYTPRTESRVPKHALKIILWRNGYEISKNFRPWNNPADNFHFYVSTKATHGIQINSTNLQAEKRKNPRGPYKNWVRLHDGDTVVFWNPGDVGQSPQGKLIFRCVWGRSSRPRDEPAELVSPEVAACLDASCIKAEEHIKKQAEFDHRLEEANRDASERQKNIEIERLRSHEFEAKRLEACRVLAMRVSRRSSPTVTSQPTSSAPPAMMTGGGATTRHMSVPALRHAASGMDTRTLQHMTEE</sequence>
<feature type="region of interest" description="Disordered" evidence="10">
    <location>
        <begin position="785"/>
        <end position="813"/>
    </location>
</feature>
<feature type="coiled-coil region" evidence="9">
    <location>
        <begin position="1146"/>
        <end position="1180"/>
    </location>
</feature>
<feature type="binding site" evidence="8">
    <location>
        <position position="326"/>
    </location>
    <ligand>
        <name>ATP</name>
        <dbReference type="ChEBI" id="CHEBI:30616"/>
    </ligand>
</feature>
<gene>
    <name evidence="13" type="primary">RAD53</name>
    <name evidence="13" type="ORF">SLS53_002991</name>
</gene>
<evidence type="ECO:0000256" key="3">
    <source>
        <dbReference type="ARBA" id="ARBA00022448"/>
    </source>
</evidence>
<keyword evidence="5 8" id="KW-0067">ATP-binding</keyword>
<dbReference type="PANTHER" id="PTHR24348:SF68">
    <property type="entry name" value="SERINE_THREONINE-PROTEIN KINASE ATG1C"/>
    <property type="match status" value="1"/>
</dbReference>
<dbReference type="InterPro" id="IPR000253">
    <property type="entry name" value="FHA_dom"/>
</dbReference>
<feature type="region of interest" description="Disordered" evidence="10">
    <location>
        <begin position="584"/>
        <end position="647"/>
    </location>
</feature>
<dbReference type="Gene3D" id="1.10.510.10">
    <property type="entry name" value="Transferase(Phosphotransferase) domain 1"/>
    <property type="match status" value="1"/>
</dbReference>
<feature type="domain" description="FHA" evidence="11">
    <location>
        <begin position="103"/>
        <end position="155"/>
    </location>
</feature>
<dbReference type="Pfam" id="PF00498">
    <property type="entry name" value="FHA"/>
    <property type="match status" value="1"/>
</dbReference>
<reference evidence="13 14" key="1">
    <citation type="journal article" date="2023" name="PLoS ONE">
        <title>Cytospora paraplurivora sp. nov. isolated from orchards with fruit tree decline syndrome in Ontario, Canada.</title>
        <authorList>
            <person name="Ilyukhin E."/>
            <person name="Nguyen H.D.T."/>
            <person name="Castle A.J."/>
            <person name="Ellouze W."/>
        </authorList>
    </citation>
    <scope>NUCLEOTIDE SEQUENCE [LARGE SCALE GENOMIC DNA]</scope>
    <source>
        <strain evidence="13 14">FDS-564</strain>
    </source>
</reference>
<dbReference type="SUPFAM" id="SSF49879">
    <property type="entry name" value="SMAD/FHA domain"/>
    <property type="match status" value="1"/>
</dbReference>
<evidence type="ECO:0000259" key="11">
    <source>
        <dbReference type="PROSITE" id="PS50006"/>
    </source>
</evidence>
<dbReference type="SUPFAM" id="SSF56112">
    <property type="entry name" value="Protein kinase-like (PK-like)"/>
    <property type="match status" value="1"/>
</dbReference>
<dbReference type="EMBL" id="JAJSPL020000008">
    <property type="protein sequence ID" value="KAK7745493.1"/>
    <property type="molecule type" value="Genomic_DNA"/>
</dbReference>
<dbReference type="Pfam" id="PF00069">
    <property type="entry name" value="Pkinase"/>
    <property type="match status" value="1"/>
</dbReference>
<dbReference type="InterPro" id="IPR008271">
    <property type="entry name" value="Ser/Thr_kinase_AS"/>
</dbReference>
<dbReference type="PROSITE" id="PS00108">
    <property type="entry name" value="PROTEIN_KINASE_ST"/>
    <property type="match status" value="1"/>
</dbReference>
<keyword evidence="13" id="KW-0418">Kinase</keyword>
<evidence type="ECO:0000256" key="4">
    <source>
        <dbReference type="ARBA" id="ARBA00022741"/>
    </source>
</evidence>
<evidence type="ECO:0000259" key="12">
    <source>
        <dbReference type="PROSITE" id="PS50011"/>
    </source>
</evidence>
<feature type="region of interest" description="Disordered" evidence="10">
    <location>
        <begin position="266"/>
        <end position="295"/>
    </location>
</feature>
<organism evidence="13 14">
    <name type="scientific">Cytospora paraplurivora</name>
    <dbReference type="NCBI Taxonomy" id="2898453"/>
    <lineage>
        <taxon>Eukaryota</taxon>
        <taxon>Fungi</taxon>
        <taxon>Dikarya</taxon>
        <taxon>Ascomycota</taxon>
        <taxon>Pezizomycotina</taxon>
        <taxon>Sordariomycetes</taxon>
        <taxon>Sordariomycetidae</taxon>
        <taxon>Diaporthales</taxon>
        <taxon>Cytosporaceae</taxon>
        <taxon>Cytospora</taxon>
    </lineage>
</organism>
<keyword evidence="9" id="KW-0175">Coiled coil</keyword>
<dbReference type="InterPro" id="IPR045269">
    <property type="entry name" value="Atg1-like"/>
</dbReference>
<dbReference type="Gene3D" id="2.60.200.20">
    <property type="match status" value="1"/>
</dbReference>
<dbReference type="InterPro" id="IPR008984">
    <property type="entry name" value="SMAD_FHA_dom_sf"/>
</dbReference>
<dbReference type="InterPro" id="IPR000719">
    <property type="entry name" value="Prot_kinase_dom"/>
</dbReference>
<evidence type="ECO:0000256" key="10">
    <source>
        <dbReference type="SAM" id="MobiDB-lite"/>
    </source>
</evidence>
<evidence type="ECO:0000256" key="8">
    <source>
        <dbReference type="PROSITE-ProRule" id="PRU10141"/>
    </source>
</evidence>
<proteinExistence type="inferred from homology"/>